<gene>
    <name evidence="2" type="ORF">J120_04540</name>
</gene>
<dbReference type="Proteomes" id="UP000032214">
    <property type="component" value="Unassembled WGS sequence"/>
</dbReference>
<evidence type="ECO:0000313" key="2">
    <source>
        <dbReference type="EMBL" id="KIX84977.1"/>
    </source>
</evidence>
<keyword evidence="3" id="KW-1185">Reference proteome</keyword>
<organism evidence="2 3">
    <name type="scientific">candidate division TM6 bacterium JCVI TM6SC1</name>
    <dbReference type="NCBI Taxonomy" id="1306947"/>
    <lineage>
        <taxon>Bacteria</taxon>
        <taxon>Candidatus Babelota</taxon>
        <taxon>Vermiphilus</taxon>
    </lineage>
</organism>
<evidence type="ECO:0000313" key="3">
    <source>
        <dbReference type="Proteomes" id="UP000032214"/>
    </source>
</evidence>
<reference evidence="2 3" key="1">
    <citation type="journal article" date="2013" name="Proc. Natl. Acad. Sci. U.S.A.">
        <title>Candidate phylum TM6 genome recovered from a hospital sink biofilm provides genomic insights into this uncultivated phylum.</title>
        <authorList>
            <person name="McLean J.S."/>
            <person name="Lombardo M.J."/>
            <person name="Badger J.H."/>
            <person name="Edlund A."/>
            <person name="Novotny M."/>
            <person name="Yee-Greenbaum J."/>
            <person name="Vyahhi N."/>
            <person name="Hall A.P."/>
            <person name="Yang Y."/>
            <person name="Dupont C.L."/>
            <person name="Ziegler M.G."/>
            <person name="Chitsaz H."/>
            <person name="Allen A.E."/>
            <person name="Yooseph S."/>
            <person name="Tesler G."/>
            <person name="Pevzner P.A."/>
            <person name="Friedman R.M."/>
            <person name="Nealson K.H."/>
            <person name="Venter J.C."/>
            <person name="Lasken R.S."/>
        </authorList>
    </citation>
    <scope>NUCLEOTIDE SEQUENCE [LARGE SCALE GENOMIC DNA]</scope>
    <source>
        <strain evidence="2 3">TM6SC1</strain>
    </source>
</reference>
<comment type="caution">
    <text evidence="2">The sequence shown here is derived from an EMBL/GenBank/DDBJ whole genome shotgun (WGS) entry which is preliminary data.</text>
</comment>
<keyword evidence="1" id="KW-0175">Coiled coil</keyword>
<dbReference type="STRING" id="1306947.J120_04540"/>
<dbReference type="EMBL" id="ARQD01000004">
    <property type="protein sequence ID" value="KIX84977.1"/>
    <property type="molecule type" value="Genomic_DNA"/>
</dbReference>
<feature type="coiled-coil region" evidence="1">
    <location>
        <begin position="299"/>
        <end position="326"/>
    </location>
</feature>
<name>A0A0D2K3V1_9BACT</name>
<sequence length="331" mass="38524">MLSRINLVFLALLFNSFSPHSIYGSYKETEEQEKESNWTEKIIIAGAIGLGAYSIYKLAQSDAHKTHSEYLAATRTYMDKTIERLYGSAIKHIDRYDTNTIAENDLNILSAFTKKDYGTYISRLEYDIQVLKARRKALQDRTHTFVIDQDHDQAQAIHKLMIKAIHEIDNIIPSLEKLLTVLQLHKPYFKAYELLYEFHYRCVAKNYAYISNYYETMRTYEKKLSDILFRLRWHAISYPQIIQKICQAHQYACNASNNARRSSEYSLLTPVVQVKATLPIITPSAPIPVYDHYVHTASAIAWRKRAEQLQDEAAFLRKLADKKQRALNARK</sequence>
<dbReference type="AlphaFoldDB" id="A0A0D2K3V1"/>
<evidence type="ECO:0000256" key="1">
    <source>
        <dbReference type="SAM" id="Coils"/>
    </source>
</evidence>
<accession>A0A0D2K3V1</accession>
<proteinExistence type="predicted"/>
<protein>
    <submittedName>
        <fullName evidence="2">Uncharacterized protein</fullName>
    </submittedName>
</protein>